<evidence type="ECO:0000256" key="9">
    <source>
        <dbReference type="SAM" id="MobiDB-lite"/>
    </source>
</evidence>
<keyword evidence="3" id="KW-0677">Repeat</keyword>
<dbReference type="SMART" id="SM00320">
    <property type="entry name" value="WD40"/>
    <property type="match status" value="3"/>
</dbReference>
<evidence type="ECO:0000313" key="11">
    <source>
        <dbReference type="Proteomes" id="UP001055712"/>
    </source>
</evidence>
<dbReference type="PANTHER" id="PTHR46042">
    <property type="entry name" value="DIPHTHINE METHYLTRANSFERASE"/>
    <property type="match status" value="1"/>
</dbReference>
<evidence type="ECO:0000256" key="8">
    <source>
        <dbReference type="PROSITE-ProRule" id="PRU00221"/>
    </source>
</evidence>
<evidence type="ECO:0000256" key="6">
    <source>
        <dbReference type="ARBA" id="ARBA00039131"/>
    </source>
</evidence>
<dbReference type="SUPFAM" id="SSF50978">
    <property type="entry name" value="WD40 repeat-like"/>
    <property type="match status" value="1"/>
</dbReference>
<evidence type="ECO:0000313" key="10">
    <source>
        <dbReference type="EMBL" id="KAI3432740.1"/>
    </source>
</evidence>
<feature type="compositionally biased region" description="Gly residues" evidence="9">
    <location>
        <begin position="367"/>
        <end position="385"/>
    </location>
</feature>
<evidence type="ECO:0000256" key="5">
    <source>
        <dbReference type="ARBA" id="ARBA00038092"/>
    </source>
</evidence>
<dbReference type="PANTHER" id="PTHR46042:SF1">
    <property type="entry name" value="DIPHTHINE METHYLTRANSFERASE"/>
    <property type="match status" value="1"/>
</dbReference>
<dbReference type="Proteomes" id="UP001055712">
    <property type="component" value="Unassembled WGS sequence"/>
</dbReference>
<comment type="catalytic activity">
    <reaction evidence="7">
        <text>diphthine methyl ester-[translation elongation factor 2] + H2O = diphthine-[translation elongation factor 2] + methanol + H(+)</text>
        <dbReference type="Rhea" id="RHEA:42656"/>
        <dbReference type="Rhea" id="RHEA-COMP:10172"/>
        <dbReference type="Rhea" id="RHEA-COMP:10173"/>
        <dbReference type="ChEBI" id="CHEBI:15377"/>
        <dbReference type="ChEBI" id="CHEBI:15378"/>
        <dbReference type="ChEBI" id="CHEBI:17790"/>
        <dbReference type="ChEBI" id="CHEBI:79005"/>
        <dbReference type="ChEBI" id="CHEBI:82696"/>
        <dbReference type="EC" id="3.1.1.97"/>
    </reaction>
</comment>
<comment type="similarity">
    <text evidence="5">Belongs to the DPH7 family.</text>
</comment>
<evidence type="ECO:0000256" key="2">
    <source>
        <dbReference type="ARBA" id="ARBA00022574"/>
    </source>
</evidence>
<dbReference type="Pfam" id="PF00400">
    <property type="entry name" value="WD40"/>
    <property type="match status" value="1"/>
</dbReference>
<evidence type="ECO:0000256" key="4">
    <source>
        <dbReference type="ARBA" id="ARBA00022801"/>
    </source>
</evidence>
<feature type="repeat" description="WD" evidence="8">
    <location>
        <begin position="249"/>
        <end position="291"/>
    </location>
</feature>
<evidence type="ECO:0000256" key="3">
    <source>
        <dbReference type="ARBA" id="ARBA00022737"/>
    </source>
</evidence>
<dbReference type="PROSITE" id="PS50082">
    <property type="entry name" value="WD_REPEATS_2"/>
    <property type="match status" value="1"/>
</dbReference>
<keyword evidence="2 8" id="KW-0853">WD repeat</keyword>
<dbReference type="Gene3D" id="2.130.10.10">
    <property type="entry name" value="YVTN repeat-like/Quinoprotein amine dehydrogenase"/>
    <property type="match status" value="2"/>
</dbReference>
<dbReference type="PROSITE" id="PS50294">
    <property type="entry name" value="WD_REPEATS_REGION"/>
    <property type="match status" value="1"/>
</dbReference>
<feature type="region of interest" description="Disordered" evidence="9">
    <location>
        <begin position="443"/>
        <end position="468"/>
    </location>
</feature>
<reference evidence="10" key="1">
    <citation type="journal article" date="2019" name="Plant J.">
        <title>Chlorella vulgaris genome assembly and annotation reveals the molecular basis for metabolic acclimation to high light conditions.</title>
        <authorList>
            <person name="Cecchin M."/>
            <person name="Marcolungo L."/>
            <person name="Rossato M."/>
            <person name="Girolomoni L."/>
            <person name="Cosentino E."/>
            <person name="Cuine S."/>
            <person name="Li-Beisson Y."/>
            <person name="Delledonne M."/>
            <person name="Ballottari M."/>
        </authorList>
    </citation>
    <scope>NUCLEOTIDE SEQUENCE</scope>
    <source>
        <strain evidence="10">211/11P</strain>
    </source>
</reference>
<dbReference type="OrthoDB" id="1930760at2759"/>
<accession>A0A9D4TRJ7</accession>
<name>A0A9D4TRJ7_CHLVU</name>
<comment type="pathway">
    <text evidence="1">Protein modification; peptidyl-diphthamide biosynthesis.</text>
</comment>
<organism evidence="10 11">
    <name type="scientific">Chlorella vulgaris</name>
    <name type="common">Green alga</name>
    <dbReference type="NCBI Taxonomy" id="3077"/>
    <lineage>
        <taxon>Eukaryota</taxon>
        <taxon>Viridiplantae</taxon>
        <taxon>Chlorophyta</taxon>
        <taxon>core chlorophytes</taxon>
        <taxon>Trebouxiophyceae</taxon>
        <taxon>Chlorellales</taxon>
        <taxon>Chlorellaceae</taxon>
        <taxon>Chlorella clade</taxon>
        <taxon>Chlorella</taxon>
    </lineage>
</organism>
<feature type="compositionally biased region" description="Low complexity" evidence="9">
    <location>
        <begin position="396"/>
        <end position="409"/>
    </location>
</feature>
<dbReference type="EMBL" id="SIDB01000005">
    <property type="protein sequence ID" value="KAI3432740.1"/>
    <property type="molecule type" value="Genomic_DNA"/>
</dbReference>
<keyword evidence="4" id="KW-0378">Hydrolase</keyword>
<proteinExistence type="inferred from homology"/>
<dbReference type="GO" id="GO:0005737">
    <property type="term" value="C:cytoplasm"/>
    <property type="evidence" value="ECO:0007669"/>
    <property type="project" value="TreeGrafter"/>
</dbReference>
<dbReference type="PROSITE" id="PS00678">
    <property type="entry name" value="WD_REPEATS_1"/>
    <property type="match status" value="1"/>
</dbReference>
<dbReference type="InterPro" id="IPR015943">
    <property type="entry name" value="WD40/YVTN_repeat-like_dom_sf"/>
</dbReference>
<dbReference type="GO" id="GO:0017183">
    <property type="term" value="P:protein histidyl modification to diphthamide"/>
    <property type="evidence" value="ECO:0007669"/>
    <property type="project" value="TreeGrafter"/>
</dbReference>
<dbReference type="InterPro" id="IPR052415">
    <property type="entry name" value="Diphthine_MTase"/>
</dbReference>
<evidence type="ECO:0000256" key="7">
    <source>
        <dbReference type="ARBA" id="ARBA00047551"/>
    </source>
</evidence>
<evidence type="ECO:0000256" key="1">
    <source>
        <dbReference type="ARBA" id="ARBA00005156"/>
    </source>
</evidence>
<dbReference type="InterPro" id="IPR036322">
    <property type="entry name" value="WD40_repeat_dom_sf"/>
</dbReference>
<gene>
    <name evidence="10" type="ORF">D9Q98_004281</name>
</gene>
<dbReference type="EC" id="3.1.1.97" evidence="6"/>
<dbReference type="InterPro" id="IPR001680">
    <property type="entry name" value="WD40_rpt"/>
</dbReference>
<dbReference type="AlphaFoldDB" id="A0A9D4TRJ7"/>
<dbReference type="InterPro" id="IPR019775">
    <property type="entry name" value="WD40_repeat_CS"/>
</dbReference>
<dbReference type="GO" id="GO:0061685">
    <property type="term" value="F:diphthine methylesterase activity"/>
    <property type="evidence" value="ECO:0007669"/>
    <property type="project" value="UniProtKB-EC"/>
</dbReference>
<feature type="region of interest" description="Disordered" evidence="9">
    <location>
        <begin position="355"/>
        <end position="412"/>
    </location>
</feature>
<comment type="caution">
    <text evidence="10">The sequence shown here is derived from an EMBL/GenBank/DDBJ whole genome shotgun (WGS) entry which is preliminary data.</text>
</comment>
<reference evidence="10" key="2">
    <citation type="submission" date="2020-11" db="EMBL/GenBank/DDBJ databases">
        <authorList>
            <person name="Cecchin M."/>
            <person name="Marcolungo L."/>
            <person name="Rossato M."/>
            <person name="Girolomoni L."/>
            <person name="Cosentino E."/>
            <person name="Cuine S."/>
            <person name="Li-Beisson Y."/>
            <person name="Delledonne M."/>
            <person name="Ballottari M."/>
        </authorList>
    </citation>
    <scope>NUCLEOTIDE SEQUENCE</scope>
    <source>
        <strain evidence="10">211/11P</strain>
        <tissue evidence="10">Whole cell</tissue>
    </source>
</reference>
<feature type="compositionally biased region" description="Low complexity" evidence="9">
    <location>
        <begin position="446"/>
        <end position="456"/>
    </location>
</feature>
<sequence length="490" mass="50925">MPAQRLDTFELPLPADVAEWCPTPGAQRVLAVGTYQLDEQRGQRLGALHLFRLDSGGTRGGSASLIPLGTASGHPLPGIFDLRWRPRSAMPQLAAALADGSLQLLDWSCCGNIDGGEAAAAVAVSPLGDAAGEVPLPPPRLAARLAGPAAADREAGGASAMAVSLDFSRAQGCAGEQLVASYSSGQLQLFQAGPPGWQPLASWQAHSLEAWAAAADAWHPYLLHSGGDDGAYRLWDARQGWTAPAWQDRRSHGAGVCCVAGSPHRQHVVATGSYDDRLRLWDLRAGRQPLLSAELDTGGGVWRAKWHPTRTDLLLAACMYNGFAVLAVDTAAGQVMQHASSEQAATAAAKSTVAETAAETAGRQGRRAGGSGGDSSSGSGGGTCGGAEAEHEASMEAEQPQQQPQQQQQEGRLSIVQRYEHAAGSLSYGADWCWAADSLPGPAVTAEEAGGARTADGGAGGGERRSGSGSWLAATCSFYNRQLHLWRCTV</sequence>
<keyword evidence="11" id="KW-1185">Reference proteome</keyword>
<protein>
    <recommendedName>
        <fullName evidence="6">methylated diphthine methylhydrolase</fullName>
        <ecNumber evidence="6">3.1.1.97</ecNumber>
    </recommendedName>
</protein>